<name>A0ABW7C9X9_9CYAN</name>
<gene>
    <name evidence="1" type="ORF">VPK24_09930</name>
</gene>
<comment type="caution">
    <text evidence="1">The sequence shown here is derived from an EMBL/GenBank/DDBJ whole genome shotgun (WGS) entry which is preliminary data.</text>
</comment>
<sequence>MAATTIEFGDRVRPFHRGDRAASGRGRAAVSHCQNEAPCQNGKVLEDALGCQGRLLDRGAGGTNDS</sequence>
<organism evidence="1 2">
    <name type="scientific">Limnothrix redekei LRLZ20PSL1</name>
    <dbReference type="NCBI Taxonomy" id="3112953"/>
    <lineage>
        <taxon>Bacteria</taxon>
        <taxon>Bacillati</taxon>
        <taxon>Cyanobacteriota</taxon>
        <taxon>Cyanophyceae</taxon>
        <taxon>Pseudanabaenales</taxon>
        <taxon>Pseudanabaenaceae</taxon>
        <taxon>Limnothrix</taxon>
    </lineage>
</organism>
<accession>A0ABW7C9X9</accession>
<keyword evidence="2" id="KW-1185">Reference proteome</keyword>
<dbReference type="RefSeq" id="WP_393012704.1">
    <property type="nucleotide sequence ID" value="NZ_JAZAQF010000059.1"/>
</dbReference>
<proteinExistence type="predicted"/>
<reference evidence="2" key="1">
    <citation type="journal article" date="2024" name="Algal Res.">
        <title>Biochemical, toxicological and genomic investigation of a high-biomass producing Limnothrix strain isolated from Italian shallow drinking water reservoir.</title>
        <authorList>
            <person name="Simonazzi M."/>
            <person name="Shishido T.K."/>
            <person name="Delbaje E."/>
            <person name="Wahlsten M."/>
            <person name="Fewer D.P."/>
            <person name="Sivonen K."/>
            <person name="Pezzolesi L."/>
            <person name="Pistocchi R."/>
        </authorList>
    </citation>
    <scope>NUCLEOTIDE SEQUENCE [LARGE SCALE GENOMIC DNA]</scope>
    <source>
        <strain evidence="2">LRLZ20PSL1</strain>
    </source>
</reference>
<dbReference type="EMBL" id="JAZAQF010000059">
    <property type="protein sequence ID" value="MFG3817954.1"/>
    <property type="molecule type" value="Genomic_DNA"/>
</dbReference>
<evidence type="ECO:0000313" key="2">
    <source>
        <dbReference type="Proteomes" id="UP001604335"/>
    </source>
</evidence>
<protein>
    <submittedName>
        <fullName evidence="1">Uncharacterized protein</fullName>
    </submittedName>
</protein>
<evidence type="ECO:0000313" key="1">
    <source>
        <dbReference type="EMBL" id="MFG3817954.1"/>
    </source>
</evidence>
<dbReference type="Proteomes" id="UP001604335">
    <property type="component" value="Unassembled WGS sequence"/>
</dbReference>